<keyword evidence="2" id="KW-1185">Reference proteome</keyword>
<gene>
    <name evidence="1" type="ORF">SAMN05444349_10376</name>
</gene>
<proteinExistence type="predicted"/>
<reference evidence="1 2" key="1">
    <citation type="submission" date="2016-11" db="EMBL/GenBank/DDBJ databases">
        <authorList>
            <person name="Jaros S."/>
            <person name="Januszkiewicz K."/>
            <person name="Wedrychowicz H."/>
        </authorList>
    </citation>
    <scope>NUCLEOTIDE SEQUENCE [LARGE SCALE GENOMIC DNA]</scope>
    <source>
        <strain evidence="1 2">DSM 26883</strain>
    </source>
</reference>
<organism evidence="1 2">
    <name type="scientific">Bacteroides faecichinchillae</name>
    <dbReference type="NCBI Taxonomy" id="871325"/>
    <lineage>
        <taxon>Bacteria</taxon>
        <taxon>Pseudomonadati</taxon>
        <taxon>Bacteroidota</taxon>
        <taxon>Bacteroidia</taxon>
        <taxon>Bacteroidales</taxon>
        <taxon>Bacteroidaceae</taxon>
        <taxon>Bacteroides</taxon>
    </lineage>
</organism>
<protein>
    <submittedName>
        <fullName evidence="1">Uncharacterized protein</fullName>
    </submittedName>
</protein>
<evidence type="ECO:0000313" key="1">
    <source>
        <dbReference type="EMBL" id="SHE53649.1"/>
    </source>
</evidence>
<accession>A0A1M4UA94</accession>
<dbReference type="EMBL" id="FQVD01000003">
    <property type="protein sequence ID" value="SHE53649.1"/>
    <property type="molecule type" value="Genomic_DNA"/>
</dbReference>
<name>A0A1M4UA94_9BACE</name>
<sequence>MKLSFMYLFYPCITFLSHMKCFLDERNMNEVEVKET</sequence>
<evidence type="ECO:0000313" key="2">
    <source>
        <dbReference type="Proteomes" id="UP000184436"/>
    </source>
</evidence>
<dbReference type="Proteomes" id="UP000184436">
    <property type="component" value="Unassembled WGS sequence"/>
</dbReference>
<dbReference type="STRING" id="871325.SAMN05444349_10376"/>
<dbReference type="AlphaFoldDB" id="A0A1M4UA94"/>